<comment type="caution">
    <text evidence="1">The sequence shown here is derived from an EMBL/GenBank/DDBJ whole genome shotgun (WGS) entry which is preliminary data.</text>
</comment>
<evidence type="ECO:0000313" key="2">
    <source>
        <dbReference type="Proteomes" id="UP000474640"/>
    </source>
</evidence>
<organism evidence="1 2">
    <name type="scientific">Orbilia oligospora</name>
    <name type="common">Nematode-trapping fungus</name>
    <name type="synonym">Arthrobotrys oligospora</name>
    <dbReference type="NCBI Taxonomy" id="2813651"/>
    <lineage>
        <taxon>Eukaryota</taxon>
        <taxon>Fungi</taxon>
        <taxon>Dikarya</taxon>
        <taxon>Ascomycota</taxon>
        <taxon>Pezizomycotina</taxon>
        <taxon>Orbiliomycetes</taxon>
        <taxon>Orbiliales</taxon>
        <taxon>Orbiliaceae</taxon>
        <taxon>Orbilia</taxon>
    </lineage>
</organism>
<gene>
    <name evidence="1" type="ORF">TWF970_007372</name>
</gene>
<reference evidence="1 2" key="1">
    <citation type="submission" date="2020-01" db="EMBL/GenBank/DDBJ databases">
        <authorList>
            <person name="Palmer J.M."/>
        </authorList>
    </citation>
    <scope>NUCLEOTIDE SEQUENCE [LARGE SCALE GENOMIC DNA]</scope>
    <source>
        <strain evidence="1 2">TWF970</strain>
    </source>
</reference>
<sequence length="103" mass="11620">MSTDPLTMMQSQVAHILSENLELRSRVSALEVTVGSLLKGEFNGKEQECGEGMKPSPEDMAVTSLTVPLSPKTRMIFEMEDEREQQETALQQIEEGYAETRQW</sequence>
<proteinExistence type="predicted"/>
<dbReference type="AlphaFoldDB" id="A0A7C8RNI2"/>
<evidence type="ECO:0000313" key="1">
    <source>
        <dbReference type="EMBL" id="KAF3287661.1"/>
    </source>
</evidence>
<protein>
    <submittedName>
        <fullName evidence="1">Uncharacterized protein</fullName>
    </submittedName>
</protein>
<accession>A0A7C8RNI2</accession>
<dbReference type="Proteomes" id="UP000474640">
    <property type="component" value="Unassembled WGS sequence"/>
</dbReference>
<name>A0A7C8RNI2_ORBOL</name>
<dbReference type="EMBL" id="JAABOJ010000004">
    <property type="protein sequence ID" value="KAF3287661.1"/>
    <property type="molecule type" value="Genomic_DNA"/>
</dbReference>